<dbReference type="GO" id="GO:0003677">
    <property type="term" value="F:DNA binding"/>
    <property type="evidence" value="ECO:0007669"/>
    <property type="project" value="InterPro"/>
</dbReference>
<dbReference type="InterPro" id="IPR012337">
    <property type="entry name" value="RNaseH-like_sf"/>
</dbReference>
<keyword evidence="1" id="KW-0732">Signal</keyword>
<proteinExistence type="predicted"/>
<reference evidence="4 5" key="1">
    <citation type="submission" date="2018-09" db="EMBL/GenBank/DDBJ databases">
        <title>A high-quality reference genome of wild soybean provides a powerful tool to mine soybean genomes.</title>
        <authorList>
            <person name="Xie M."/>
            <person name="Chung C.Y.L."/>
            <person name="Li M.-W."/>
            <person name="Wong F.-L."/>
            <person name="Chan T.-F."/>
            <person name="Lam H.-M."/>
        </authorList>
    </citation>
    <scope>NUCLEOTIDE SEQUENCE [LARGE SCALE GENOMIC DNA]</scope>
    <source>
        <strain evidence="5">cv. W05</strain>
        <tissue evidence="4">Hypocotyl of etiolated seedlings</tissue>
    </source>
</reference>
<dbReference type="Gramene" id="XM_028379007.1">
    <property type="protein sequence ID" value="XP_028234808.1"/>
    <property type="gene ID" value="LOC114414661"/>
</dbReference>
<organism evidence="4 5">
    <name type="scientific">Glycine soja</name>
    <name type="common">Wild soybean</name>
    <dbReference type="NCBI Taxonomy" id="3848"/>
    <lineage>
        <taxon>Eukaryota</taxon>
        <taxon>Viridiplantae</taxon>
        <taxon>Streptophyta</taxon>
        <taxon>Embryophyta</taxon>
        <taxon>Tracheophyta</taxon>
        <taxon>Spermatophyta</taxon>
        <taxon>Magnoliopsida</taxon>
        <taxon>eudicotyledons</taxon>
        <taxon>Gunneridae</taxon>
        <taxon>Pentapetalae</taxon>
        <taxon>rosids</taxon>
        <taxon>fabids</taxon>
        <taxon>Fabales</taxon>
        <taxon>Fabaceae</taxon>
        <taxon>Papilionoideae</taxon>
        <taxon>50 kb inversion clade</taxon>
        <taxon>NPAAA clade</taxon>
        <taxon>indigoferoid/millettioid clade</taxon>
        <taxon>Phaseoleae</taxon>
        <taxon>Glycine</taxon>
        <taxon>Glycine subgen. Soja</taxon>
    </lineage>
</organism>
<evidence type="ECO:0000256" key="1">
    <source>
        <dbReference type="SAM" id="SignalP"/>
    </source>
</evidence>
<feature type="domain" description="hAT-like transposase RNase-H fold" evidence="3">
    <location>
        <begin position="10"/>
        <end position="61"/>
    </location>
</feature>
<dbReference type="Pfam" id="PF14372">
    <property type="entry name" value="hAT-like_RNase-H"/>
    <property type="match status" value="1"/>
</dbReference>
<gene>
    <name evidence="4" type="ORF">D0Y65_013614</name>
</gene>
<dbReference type="Pfam" id="PF05699">
    <property type="entry name" value="Dimer_Tnp_hAT"/>
    <property type="match status" value="1"/>
</dbReference>
<sequence>MIKYLGNLSGLNILLLIAVVFDQRYKMEYVNWSINQIFYPSKATNLKEKVEFCLKSLFEEYNGPNGGSLSGSQKTSFNEDGNDDPYSWNQFLQSTGCKSNAKSELDKYLEESVETSSDLDVLNWWKLNSNRFPILANIAREMLAIPVSAVATEYVFNVGGRVLDPYRSSLTPKMLEAHVCLQNWLKGTPFSLFSNEDFEELLKIEQDMVSQQDAAHSAS</sequence>
<accession>A0A445K411</accession>
<name>A0A445K411_GLYSO</name>
<dbReference type="AlphaFoldDB" id="A0A445K411"/>
<dbReference type="EMBL" id="QZWG01000006">
    <property type="protein sequence ID" value="RZC05574.1"/>
    <property type="molecule type" value="Genomic_DNA"/>
</dbReference>
<dbReference type="GO" id="GO:0046983">
    <property type="term" value="F:protein dimerization activity"/>
    <property type="evidence" value="ECO:0007669"/>
    <property type="project" value="InterPro"/>
</dbReference>
<evidence type="ECO:0000313" key="4">
    <source>
        <dbReference type="EMBL" id="RZC05574.1"/>
    </source>
</evidence>
<evidence type="ECO:0000259" key="3">
    <source>
        <dbReference type="Pfam" id="PF14372"/>
    </source>
</evidence>
<dbReference type="InterPro" id="IPR025525">
    <property type="entry name" value="hAT-like_transposase_RNase-H"/>
</dbReference>
<dbReference type="Proteomes" id="UP000289340">
    <property type="component" value="Chromosome 6"/>
</dbReference>
<keyword evidence="5" id="KW-1185">Reference proteome</keyword>
<dbReference type="SUPFAM" id="SSF53098">
    <property type="entry name" value="Ribonuclease H-like"/>
    <property type="match status" value="1"/>
</dbReference>
<feature type="signal peptide" evidence="1">
    <location>
        <begin position="1"/>
        <end position="22"/>
    </location>
</feature>
<evidence type="ECO:0000259" key="2">
    <source>
        <dbReference type="Pfam" id="PF05699"/>
    </source>
</evidence>
<feature type="domain" description="HAT C-terminal dimerisation" evidence="2">
    <location>
        <begin position="104"/>
        <end position="185"/>
    </location>
</feature>
<evidence type="ECO:0000313" key="5">
    <source>
        <dbReference type="Proteomes" id="UP000289340"/>
    </source>
</evidence>
<dbReference type="PANTHER" id="PTHR23272:SF184">
    <property type="entry name" value="OS03G0311250 PROTEIN"/>
    <property type="match status" value="1"/>
</dbReference>
<dbReference type="InterPro" id="IPR008906">
    <property type="entry name" value="HATC_C_dom"/>
</dbReference>
<protein>
    <submittedName>
        <fullName evidence="4">Zinc finger BED domain-containing protein DAYSLEEPER</fullName>
    </submittedName>
</protein>
<comment type="caution">
    <text evidence="4">The sequence shown here is derived from an EMBL/GenBank/DDBJ whole genome shotgun (WGS) entry which is preliminary data.</text>
</comment>
<dbReference type="PANTHER" id="PTHR23272">
    <property type="entry name" value="BED FINGER-RELATED"/>
    <property type="match status" value="1"/>
</dbReference>
<feature type="chain" id="PRO_5019461321" evidence="1">
    <location>
        <begin position="23"/>
        <end position="219"/>
    </location>
</feature>